<dbReference type="InterPro" id="IPR023476">
    <property type="entry name" value="Pep_tRNA_hydro_II_dom_sf"/>
</dbReference>
<dbReference type="Pfam" id="PF22562">
    <property type="entry name" value="UBA_7"/>
    <property type="match status" value="1"/>
</dbReference>
<evidence type="ECO:0000313" key="14">
    <source>
        <dbReference type="EMBL" id="KIH56425.1"/>
    </source>
</evidence>
<dbReference type="OrthoDB" id="1733656at2759"/>
<comment type="catalytic activity">
    <reaction evidence="11">
        <text>an N-acyl-L-alpha-aminoacyl-tRNA + H2O = an N-acyl-L-amino acid + a tRNA + H(+)</text>
        <dbReference type="Rhea" id="RHEA:54448"/>
        <dbReference type="Rhea" id="RHEA-COMP:10123"/>
        <dbReference type="Rhea" id="RHEA-COMP:13883"/>
        <dbReference type="ChEBI" id="CHEBI:15377"/>
        <dbReference type="ChEBI" id="CHEBI:15378"/>
        <dbReference type="ChEBI" id="CHEBI:59874"/>
        <dbReference type="ChEBI" id="CHEBI:78442"/>
        <dbReference type="ChEBI" id="CHEBI:138191"/>
        <dbReference type="EC" id="3.1.1.29"/>
    </reaction>
</comment>
<dbReference type="AlphaFoldDB" id="A0A0C2G630"/>
<keyword evidence="9" id="KW-0472">Membrane</keyword>
<dbReference type="FunFam" id="3.40.1490.10:FF:000002">
    <property type="entry name" value="Peptidyl-tRNA hydrolase 2, mitochondrial"/>
    <property type="match status" value="1"/>
</dbReference>
<keyword evidence="7" id="KW-1133">Transmembrane helix</keyword>
<dbReference type="PANTHER" id="PTHR12649:SF11">
    <property type="entry name" value="PEPTIDYL-TRNA HYDROLASE 2, MITOCHONDRIAL"/>
    <property type="match status" value="1"/>
</dbReference>
<dbReference type="EC" id="3.1.1.29" evidence="3"/>
<dbReference type="SUPFAM" id="SSF46934">
    <property type="entry name" value="UBA-like"/>
    <property type="match status" value="1"/>
</dbReference>
<evidence type="ECO:0000256" key="3">
    <source>
        <dbReference type="ARBA" id="ARBA00013260"/>
    </source>
</evidence>
<dbReference type="GO" id="GO:0004045">
    <property type="term" value="F:peptidyl-tRNA hydrolase activity"/>
    <property type="evidence" value="ECO:0007669"/>
    <property type="project" value="UniProtKB-EC"/>
</dbReference>
<dbReference type="InterPro" id="IPR015940">
    <property type="entry name" value="UBA"/>
</dbReference>
<comment type="similarity">
    <text evidence="10">Belongs to the PTH2 family.</text>
</comment>
<dbReference type="InterPro" id="IPR002833">
    <property type="entry name" value="PTH2"/>
</dbReference>
<evidence type="ECO:0000313" key="15">
    <source>
        <dbReference type="Proteomes" id="UP000054047"/>
    </source>
</evidence>
<dbReference type="Pfam" id="PF14138">
    <property type="entry name" value="COX16"/>
    <property type="match status" value="1"/>
</dbReference>
<dbReference type="PROSITE" id="PS50030">
    <property type="entry name" value="UBA"/>
    <property type="match status" value="1"/>
</dbReference>
<evidence type="ECO:0000256" key="2">
    <source>
        <dbReference type="ARBA" id="ARBA00008370"/>
    </source>
</evidence>
<name>A0A0C2G630_9BILA</name>
<evidence type="ECO:0000256" key="7">
    <source>
        <dbReference type="ARBA" id="ARBA00022989"/>
    </source>
</evidence>
<keyword evidence="8" id="KW-0496">Mitochondrion</keyword>
<evidence type="ECO:0000256" key="12">
    <source>
        <dbReference type="SAM" id="MobiDB-lite"/>
    </source>
</evidence>
<evidence type="ECO:0000256" key="4">
    <source>
        <dbReference type="ARBA" id="ARBA00022692"/>
    </source>
</evidence>
<evidence type="ECO:0000256" key="9">
    <source>
        <dbReference type="ARBA" id="ARBA00023136"/>
    </source>
</evidence>
<accession>A0A0C2G630</accession>
<evidence type="ECO:0000256" key="6">
    <source>
        <dbReference type="ARBA" id="ARBA00022801"/>
    </source>
</evidence>
<feature type="region of interest" description="Disordered" evidence="12">
    <location>
        <begin position="329"/>
        <end position="351"/>
    </location>
</feature>
<gene>
    <name evidence="14" type="ORF">ANCDUO_13394</name>
</gene>
<keyword evidence="15" id="KW-1185">Reference proteome</keyword>
<feature type="compositionally biased region" description="Low complexity" evidence="12">
    <location>
        <begin position="243"/>
        <end position="252"/>
    </location>
</feature>
<evidence type="ECO:0000256" key="11">
    <source>
        <dbReference type="ARBA" id="ARBA00048707"/>
    </source>
</evidence>
<dbReference type="GO" id="GO:0005743">
    <property type="term" value="C:mitochondrial inner membrane"/>
    <property type="evidence" value="ECO:0007669"/>
    <property type="project" value="UniProtKB-SubCell"/>
</dbReference>
<sequence>MSNRNLRFIRVGLPFFSIVLGGAYGLHYFQQVRLDFRKLKQQDANLEHLKSDLEKSGVRLRKNVTVDSVYKVGKCQSDRCRFIYFFSNDSLQEVANLDTEHWENIRGPRESEDNSEYLEIKCDFRAPSNANLDVGDNPPEPDNASIRAERGKVIAFSKMNSGSSSLTIPLRVFASDGCSPTPSSVTVDNLPSLPDPVHLSTVADPFGLGELPEVPIPPPIGSQGEEAHCAGISGVPELPHPSDPQAQSQPSSTVSNELYAQLLDLGFDDFTARLALIRTANSGVEEAVNWIIERSNPSDFEDNSSSSGEGEDVEMGVGLMCYIRRTHPQDGLGREHESQNGSRKTSRSSWACNSRCLPTGNGMFAFQAMNSEAGREAIEAWTRHGQVKIVVRGSSTEELMDMCKAAKDGGCWCYLVQDAGYTQIPPGSRTVLGIFGTVEQVDAVTGGLKLL</sequence>
<dbReference type="EMBL" id="KN735760">
    <property type="protein sequence ID" value="KIH56425.1"/>
    <property type="molecule type" value="Genomic_DNA"/>
</dbReference>
<dbReference type="InterPro" id="IPR009060">
    <property type="entry name" value="UBA-like_sf"/>
</dbReference>
<comment type="subcellular location">
    <subcellularLocation>
        <location evidence="1">Mitochondrion inner membrane</location>
        <topology evidence="1">Single-pass membrane protein</topology>
    </subcellularLocation>
</comment>
<dbReference type="SUPFAM" id="SSF102462">
    <property type="entry name" value="Peptidyl-tRNA hydrolase II"/>
    <property type="match status" value="1"/>
</dbReference>
<feature type="region of interest" description="Disordered" evidence="12">
    <location>
        <begin position="221"/>
        <end position="253"/>
    </location>
</feature>
<dbReference type="GO" id="GO:0005829">
    <property type="term" value="C:cytosol"/>
    <property type="evidence" value="ECO:0007669"/>
    <property type="project" value="TreeGrafter"/>
</dbReference>
<proteinExistence type="inferred from homology"/>
<keyword evidence="5" id="KW-0999">Mitochondrion inner membrane</keyword>
<keyword evidence="4" id="KW-0812">Transmembrane</keyword>
<evidence type="ECO:0000256" key="1">
    <source>
        <dbReference type="ARBA" id="ARBA00004434"/>
    </source>
</evidence>
<evidence type="ECO:0000256" key="8">
    <source>
        <dbReference type="ARBA" id="ARBA00023128"/>
    </source>
</evidence>
<evidence type="ECO:0000259" key="13">
    <source>
        <dbReference type="PROSITE" id="PS50030"/>
    </source>
</evidence>
<comment type="similarity">
    <text evidence="2">Belongs to the COX16 family.</text>
</comment>
<dbReference type="Pfam" id="PF01981">
    <property type="entry name" value="PTH2"/>
    <property type="match status" value="1"/>
</dbReference>
<reference evidence="14 15" key="1">
    <citation type="submission" date="2013-12" db="EMBL/GenBank/DDBJ databases">
        <title>Draft genome of the parsitic nematode Ancylostoma duodenale.</title>
        <authorList>
            <person name="Mitreva M."/>
        </authorList>
    </citation>
    <scope>NUCLEOTIDE SEQUENCE [LARGE SCALE GENOMIC DNA]</scope>
    <source>
        <strain evidence="14 15">Zhejiang</strain>
    </source>
</reference>
<feature type="compositionally biased region" description="Polar residues" evidence="12">
    <location>
        <begin position="339"/>
        <end position="351"/>
    </location>
</feature>
<dbReference type="Gene3D" id="3.40.1490.10">
    <property type="entry name" value="Bit1"/>
    <property type="match status" value="1"/>
</dbReference>
<keyword evidence="6 14" id="KW-0378">Hydrolase</keyword>
<evidence type="ECO:0000256" key="5">
    <source>
        <dbReference type="ARBA" id="ARBA00022792"/>
    </source>
</evidence>
<dbReference type="Gene3D" id="1.10.8.10">
    <property type="entry name" value="DNA helicase RuvA subunit, C-terminal domain"/>
    <property type="match status" value="1"/>
</dbReference>
<organism evidence="14 15">
    <name type="scientific">Ancylostoma duodenale</name>
    <dbReference type="NCBI Taxonomy" id="51022"/>
    <lineage>
        <taxon>Eukaryota</taxon>
        <taxon>Metazoa</taxon>
        <taxon>Ecdysozoa</taxon>
        <taxon>Nematoda</taxon>
        <taxon>Chromadorea</taxon>
        <taxon>Rhabditida</taxon>
        <taxon>Rhabditina</taxon>
        <taxon>Rhabditomorpha</taxon>
        <taxon>Strongyloidea</taxon>
        <taxon>Ancylostomatidae</taxon>
        <taxon>Ancylostomatinae</taxon>
        <taxon>Ancylostoma</taxon>
    </lineage>
</organism>
<evidence type="ECO:0000256" key="10">
    <source>
        <dbReference type="ARBA" id="ARBA00038050"/>
    </source>
</evidence>
<feature type="domain" description="UBA" evidence="13">
    <location>
        <begin position="253"/>
        <end position="294"/>
    </location>
</feature>
<dbReference type="InterPro" id="IPR020164">
    <property type="entry name" value="Cyt_c_Oxase_assmbl_COX16"/>
</dbReference>
<dbReference type="Proteomes" id="UP000054047">
    <property type="component" value="Unassembled WGS sequence"/>
</dbReference>
<protein>
    <recommendedName>
        <fullName evidence="3">peptidyl-tRNA hydrolase</fullName>
        <ecNumber evidence="3">3.1.1.29</ecNumber>
    </recommendedName>
</protein>
<dbReference type="PANTHER" id="PTHR12649">
    <property type="entry name" value="PEPTIDYL-TRNA HYDROLASE 2"/>
    <property type="match status" value="1"/>
</dbReference>